<proteinExistence type="predicted"/>
<dbReference type="EMBL" id="KQ243341">
    <property type="protein sequence ID" value="KNC75938.1"/>
    <property type="molecule type" value="Genomic_DNA"/>
</dbReference>
<dbReference type="RefSeq" id="XP_014149840.1">
    <property type="nucleotide sequence ID" value="XM_014294365.1"/>
</dbReference>
<feature type="non-terminal residue" evidence="1">
    <location>
        <position position="54"/>
    </location>
</feature>
<gene>
    <name evidence="1" type="ORF">SARC_11544</name>
</gene>
<accession>A0A0L0FIS4</accession>
<dbReference type="GeneID" id="25912048"/>
<evidence type="ECO:0000313" key="2">
    <source>
        <dbReference type="Proteomes" id="UP000054560"/>
    </source>
</evidence>
<protein>
    <submittedName>
        <fullName evidence="1">Uncharacterized protein</fullName>
    </submittedName>
</protein>
<evidence type="ECO:0000313" key="1">
    <source>
        <dbReference type="EMBL" id="KNC75938.1"/>
    </source>
</evidence>
<dbReference type="Proteomes" id="UP000054560">
    <property type="component" value="Unassembled WGS sequence"/>
</dbReference>
<dbReference type="AlphaFoldDB" id="A0A0L0FIS4"/>
<keyword evidence="2" id="KW-1185">Reference proteome</keyword>
<reference evidence="1 2" key="1">
    <citation type="submission" date="2011-02" db="EMBL/GenBank/DDBJ databases">
        <title>The Genome Sequence of Sphaeroforma arctica JP610.</title>
        <authorList>
            <consortium name="The Broad Institute Genome Sequencing Platform"/>
            <person name="Russ C."/>
            <person name="Cuomo C."/>
            <person name="Young S.K."/>
            <person name="Zeng Q."/>
            <person name="Gargeya S."/>
            <person name="Alvarado L."/>
            <person name="Berlin A."/>
            <person name="Chapman S.B."/>
            <person name="Chen Z."/>
            <person name="Freedman E."/>
            <person name="Gellesch M."/>
            <person name="Goldberg J."/>
            <person name="Griggs A."/>
            <person name="Gujja S."/>
            <person name="Heilman E."/>
            <person name="Heiman D."/>
            <person name="Howarth C."/>
            <person name="Mehta T."/>
            <person name="Neiman D."/>
            <person name="Pearson M."/>
            <person name="Roberts A."/>
            <person name="Saif S."/>
            <person name="Shea T."/>
            <person name="Shenoy N."/>
            <person name="Sisk P."/>
            <person name="Stolte C."/>
            <person name="Sykes S."/>
            <person name="White J."/>
            <person name="Yandava C."/>
            <person name="Burger G."/>
            <person name="Gray M.W."/>
            <person name="Holland P.W.H."/>
            <person name="King N."/>
            <person name="Lang F.B.F."/>
            <person name="Roger A.J."/>
            <person name="Ruiz-Trillo I."/>
            <person name="Haas B."/>
            <person name="Nusbaum C."/>
            <person name="Birren B."/>
        </authorList>
    </citation>
    <scope>NUCLEOTIDE SEQUENCE [LARGE SCALE GENOMIC DNA]</scope>
    <source>
        <strain evidence="1 2">JP610</strain>
    </source>
</reference>
<name>A0A0L0FIS4_9EUKA</name>
<sequence length="54" mass="6413">MRNASDSTQKRDGITPPYFRYSNVLKQEDSSSMLDSSSFTRPEFYYVLRDLLWL</sequence>
<organism evidence="1 2">
    <name type="scientific">Sphaeroforma arctica JP610</name>
    <dbReference type="NCBI Taxonomy" id="667725"/>
    <lineage>
        <taxon>Eukaryota</taxon>
        <taxon>Ichthyosporea</taxon>
        <taxon>Ichthyophonida</taxon>
        <taxon>Sphaeroforma</taxon>
    </lineage>
</organism>